<dbReference type="InterPro" id="IPR036010">
    <property type="entry name" value="2Fe-2S_ferredoxin-like_sf"/>
</dbReference>
<dbReference type="PANTHER" id="PTHR47354:SF1">
    <property type="entry name" value="CARNITINE MONOOXYGENASE REDUCTASE SUBUNIT"/>
    <property type="match status" value="1"/>
</dbReference>
<dbReference type="InterPro" id="IPR039261">
    <property type="entry name" value="FNR_nucleotide-bd"/>
</dbReference>
<organism evidence="11 12">
    <name type="scientific">Roseateles koreensis</name>
    <dbReference type="NCBI Taxonomy" id="2987526"/>
    <lineage>
        <taxon>Bacteria</taxon>
        <taxon>Pseudomonadati</taxon>
        <taxon>Pseudomonadota</taxon>
        <taxon>Betaproteobacteria</taxon>
        <taxon>Burkholderiales</taxon>
        <taxon>Sphaerotilaceae</taxon>
        <taxon>Roseateles</taxon>
    </lineage>
</organism>
<dbReference type="InterPro" id="IPR054582">
    <property type="entry name" value="DmmA-like_N"/>
</dbReference>
<keyword evidence="8" id="KW-0411">Iron-sulfur</keyword>
<evidence type="ECO:0000256" key="3">
    <source>
        <dbReference type="ARBA" id="ARBA00022643"/>
    </source>
</evidence>
<dbReference type="PROSITE" id="PS00197">
    <property type="entry name" value="2FE2S_FER_1"/>
    <property type="match status" value="1"/>
</dbReference>
<evidence type="ECO:0000256" key="8">
    <source>
        <dbReference type="ARBA" id="ARBA00023014"/>
    </source>
</evidence>
<dbReference type="Pfam" id="PF22290">
    <property type="entry name" value="DmmA-like_N"/>
    <property type="match status" value="1"/>
</dbReference>
<gene>
    <name evidence="11" type="ORF">PRZ01_04205</name>
</gene>
<feature type="domain" description="FAD-binding FR-type" evidence="10">
    <location>
        <begin position="2"/>
        <end position="104"/>
    </location>
</feature>
<dbReference type="SUPFAM" id="SSF63380">
    <property type="entry name" value="Riboflavin synthase domain-like"/>
    <property type="match status" value="1"/>
</dbReference>
<feature type="domain" description="2Fe-2S ferredoxin-type" evidence="9">
    <location>
        <begin position="232"/>
        <end position="318"/>
    </location>
</feature>
<sequence>MSQLLTVRLAAKEAIAKDICTLTLVAADDGPLPTFTAGAHVDVHLPNGIVRQYSICNAPTETHHYVLAVLMQANSRGGSRGVHEQLAPGQLLQISAPRNHFPLDPRAARSLLIAGGIGITPILAMARALASSGGAFELHYAAGSLERMAFRADIAACDWAGAAHFHVGQTPLNVAQLLADQSEDVHVYVCGPQGLINSVIETAMRLGWADNRIHREFFSGTDTAAFDLNHAFEIELARSGRIITVQPDQTAAQALIAAGVPLLTSCEQGVCGTCLTRVLVGKPEHRDLYLTPEEQAANDQFTPCCSRALSPRLVLDLG</sequence>
<dbReference type="Gene3D" id="2.40.30.10">
    <property type="entry name" value="Translation factors"/>
    <property type="match status" value="1"/>
</dbReference>
<dbReference type="SUPFAM" id="SSF52343">
    <property type="entry name" value="Ferredoxin reductase-like, C-terminal NADP-linked domain"/>
    <property type="match status" value="1"/>
</dbReference>
<evidence type="ECO:0000256" key="2">
    <source>
        <dbReference type="ARBA" id="ARBA00022630"/>
    </source>
</evidence>
<evidence type="ECO:0000313" key="12">
    <source>
        <dbReference type="Proteomes" id="UP001219862"/>
    </source>
</evidence>
<dbReference type="EMBL" id="JAQQXS010000003">
    <property type="protein sequence ID" value="MDC8784391.1"/>
    <property type="molecule type" value="Genomic_DNA"/>
</dbReference>
<dbReference type="Gene3D" id="3.40.50.80">
    <property type="entry name" value="Nucleotide-binding domain of ferredoxin-NADP reductase (FNR) module"/>
    <property type="match status" value="1"/>
</dbReference>
<dbReference type="Proteomes" id="UP001219862">
    <property type="component" value="Unassembled WGS sequence"/>
</dbReference>
<keyword evidence="12" id="KW-1185">Reference proteome</keyword>
<keyword evidence="2" id="KW-0285">Flavoprotein</keyword>
<dbReference type="PROSITE" id="PS51085">
    <property type="entry name" value="2FE2S_FER_2"/>
    <property type="match status" value="1"/>
</dbReference>
<reference evidence="11 12" key="1">
    <citation type="submission" date="2022-10" db="EMBL/GenBank/DDBJ databases">
        <title>paucibacter sp. hw8 Genome sequencing.</title>
        <authorList>
            <person name="Park S."/>
        </authorList>
    </citation>
    <scope>NUCLEOTIDE SEQUENCE [LARGE SCALE GENOMIC DNA]</scope>
    <source>
        <strain evidence="12">hw8</strain>
    </source>
</reference>
<dbReference type="InterPro" id="IPR050415">
    <property type="entry name" value="MRET"/>
</dbReference>
<comment type="cofactor">
    <cofactor evidence="1">
        <name>FMN</name>
        <dbReference type="ChEBI" id="CHEBI:58210"/>
    </cofactor>
</comment>
<keyword evidence="5" id="KW-0479">Metal-binding</keyword>
<dbReference type="RefSeq" id="WP_273595509.1">
    <property type="nucleotide sequence ID" value="NZ_JAQQXS010000003.1"/>
</dbReference>
<dbReference type="Pfam" id="PF00111">
    <property type="entry name" value="Fer2"/>
    <property type="match status" value="1"/>
</dbReference>
<keyword evidence="4" id="KW-0001">2Fe-2S</keyword>
<keyword evidence="6" id="KW-0560">Oxidoreductase</keyword>
<accession>A0ABT5KN96</accession>
<keyword evidence="7" id="KW-0408">Iron</keyword>
<dbReference type="InterPro" id="IPR001041">
    <property type="entry name" value="2Fe-2S_ferredoxin-type"/>
</dbReference>
<comment type="caution">
    <text evidence="11">The sequence shown here is derived from an EMBL/GenBank/DDBJ whole genome shotgun (WGS) entry which is preliminary data.</text>
</comment>
<evidence type="ECO:0000259" key="9">
    <source>
        <dbReference type="PROSITE" id="PS51085"/>
    </source>
</evidence>
<dbReference type="InterPro" id="IPR017927">
    <property type="entry name" value="FAD-bd_FR_type"/>
</dbReference>
<protein>
    <submittedName>
        <fullName evidence="11">PDR/VanB family oxidoreductase</fullName>
    </submittedName>
</protein>
<evidence type="ECO:0000313" key="11">
    <source>
        <dbReference type="EMBL" id="MDC8784391.1"/>
    </source>
</evidence>
<dbReference type="PROSITE" id="PS51384">
    <property type="entry name" value="FAD_FR"/>
    <property type="match status" value="1"/>
</dbReference>
<evidence type="ECO:0000256" key="4">
    <source>
        <dbReference type="ARBA" id="ARBA00022714"/>
    </source>
</evidence>
<dbReference type="SUPFAM" id="SSF54292">
    <property type="entry name" value="2Fe-2S ferredoxin-like"/>
    <property type="match status" value="1"/>
</dbReference>
<evidence type="ECO:0000256" key="6">
    <source>
        <dbReference type="ARBA" id="ARBA00023002"/>
    </source>
</evidence>
<evidence type="ECO:0000259" key="10">
    <source>
        <dbReference type="PROSITE" id="PS51384"/>
    </source>
</evidence>
<dbReference type="CDD" id="cd00207">
    <property type="entry name" value="fer2"/>
    <property type="match status" value="1"/>
</dbReference>
<evidence type="ECO:0000256" key="1">
    <source>
        <dbReference type="ARBA" id="ARBA00001917"/>
    </source>
</evidence>
<evidence type="ECO:0000256" key="7">
    <source>
        <dbReference type="ARBA" id="ARBA00023004"/>
    </source>
</evidence>
<name>A0ABT5KN96_9BURK</name>
<keyword evidence="3" id="KW-0288">FMN</keyword>
<dbReference type="InterPro" id="IPR012675">
    <property type="entry name" value="Beta-grasp_dom_sf"/>
</dbReference>
<evidence type="ECO:0000256" key="5">
    <source>
        <dbReference type="ARBA" id="ARBA00022723"/>
    </source>
</evidence>
<proteinExistence type="predicted"/>
<dbReference type="Gene3D" id="3.10.20.30">
    <property type="match status" value="1"/>
</dbReference>
<dbReference type="PRINTS" id="PR00409">
    <property type="entry name" value="PHDIOXRDTASE"/>
</dbReference>
<dbReference type="InterPro" id="IPR006058">
    <property type="entry name" value="2Fe2S_fd_BS"/>
</dbReference>
<dbReference type="InterPro" id="IPR017938">
    <property type="entry name" value="Riboflavin_synthase-like_b-brl"/>
</dbReference>
<dbReference type="CDD" id="cd06185">
    <property type="entry name" value="PDR_like"/>
    <property type="match status" value="1"/>
</dbReference>
<dbReference type="PANTHER" id="PTHR47354">
    <property type="entry name" value="NADH OXIDOREDUCTASE HCR"/>
    <property type="match status" value="1"/>
</dbReference>